<accession>A0AB39BRA0</accession>
<organism evidence="2">
    <name type="scientific">Alkalihalophilus sp. As8PL</name>
    <dbReference type="NCBI Taxonomy" id="3237103"/>
    <lineage>
        <taxon>Bacteria</taxon>
        <taxon>Bacillati</taxon>
        <taxon>Bacillota</taxon>
        <taxon>Bacilli</taxon>
        <taxon>Bacillales</taxon>
        <taxon>Bacillaceae</taxon>
        <taxon>Alkalihalophilus</taxon>
    </lineage>
</organism>
<dbReference type="GO" id="GO:0031125">
    <property type="term" value="P:rRNA 3'-end processing"/>
    <property type="evidence" value="ECO:0007669"/>
    <property type="project" value="TreeGrafter"/>
</dbReference>
<dbReference type="RefSeq" id="WP_368503554.1">
    <property type="nucleotide sequence ID" value="NZ_CP162551.1"/>
</dbReference>
<sequence length="319" mass="36219">MGLFLEAIEGDKLTNFFLIREREIKQASNGSEFATFLLERNLELIPAQLWDITNEQKEQLQPRSLIKGEGMVVTYRQKKLLKLSRVRLATSDDPVSISELISRKGVSREELWQELRKMMEEVTSPILRNILRRIFSERTIREKVTTLPASKAYHHAYYAGLLHQTVQLAQAAYQLLPLYPSINQDLVLSACMLCDIGKTKALRDVVAPDYTSSGELMGHLVLGIEMINEAAREAGISGDDVELVALKHLLLSQNGEVEKGYGSAVSEKTAEAILFSSVKQLNTKLHAIEMISERSEEEWVYSPMFKRKMYNQNTNRISD</sequence>
<evidence type="ECO:0000313" key="2">
    <source>
        <dbReference type="EMBL" id="XDI36053.1"/>
    </source>
</evidence>
<dbReference type="InterPro" id="IPR050798">
    <property type="entry name" value="YhaM_exoribonuc/phosphodiest"/>
</dbReference>
<dbReference type="SUPFAM" id="SSF109604">
    <property type="entry name" value="HD-domain/PDEase-like"/>
    <property type="match status" value="1"/>
</dbReference>
<keyword evidence="1" id="KW-0378">Hydrolase</keyword>
<proteinExistence type="predicted"/>
<reference evidence="2" key="1">
    <citation type="submission" date="2024-07" db="EMBL/GenBank/DDBJ databases">
        <title>Identification and characteristics of an arsenic-resistant bacterial isolate, which belongs to a novel species.</title>
        <authorList>
            <person name="Juszczyk A."/>
            <person name="Kowalczyk A."/>
            <person name="Was K."/>
            <person name="Kosowicz W."/>
            <person name="Budzyn A."/>
            <person name="Latowski D."/>
        </authorList>
    </citation>
    <scope>NUCLEOTIDE SEQUENCE</scope>
    <source>
        <strain evidence="2">As8PL</strain>
    </source>
</reference>
<dbReference type="EMBL" id="CP162551">
    <property type="protein sequence ID" value="XDI36053.1"/>
    <property type="molecule type" value="Genomic_DNA"/>
</dbReference>
<protein>
    <submittedName>
        <fullName evidence="2">CMP-binding protein</fullName>
    </submittedName>
</protein>
<dbReference type="GO" id="GO:0016787">
    <property type="term" value="F:hydrolase activity"/>
    <property type="evidence" value="ECO:0007669"/>
    <property type="project" value="UniProtKB-KW"/>
</dbReference>
<name>A0AB39BRA0_9BACI</name>
<evidence type="ECO:0000256" key="1">
    <source>
        <dbReference type="ARBA" id="ARBA00022801"/>
    </source>
</evidence>
<dbReference type="AlphaFoldDB" id="A0AB39BRA0"/>
<gene>
    <name evidence="2" type="ORF">AB3N04_15270</name>
</gene>
<dbReference type="PANTHER" id="PTHR37294:SF1">
    <property type="entry name" value="3'-5' EXORIBONUCLEASE YHAM"/>
    <property type="match status" value="1"/>
</dbReference>
<dbReference type="PANTHER" id="PTHR37294">
    <property type="entry name" value="3'-5' EXORIBONUCLEASE YHAM"/>
    <property type="match status" value="1"/>
</dbReference>